<organism evidence="9">
    <name type="scientific">mine drainage metagenome</name>
    <dbReference type="NCBI Taxonomy" id="410659"/>
    <lineage>
        <taxon>unclassified sequences</taxon>
        <taxon>metagenomes</taxon>
        <taxon>ecological metagenomes</taxon>
    </lineage>
</organism>
<keyword evidence="2" id="KW-1003">Cell membrane</keyword>
<dbReference type="GO" id="GO:0044874">
    <property type="term" value="P:lipoprotein localization to outer membrane"/>
    <property type="evidence" value="ECO:0007669"/>
    <property type="project" value="TreeGrafter"/>
</dbReference>
<feature type="transmembrane region" description="Helical" evidence="6">
    <location>
        <begin position="313"/>
        <end position="339"/>
    </location>
</feature>
<dbReference type="EMBL" id="MLJW01000080">
    <property type="protein sequence ID" value="OIR01831.1"/>
    <property type="molecule type" value="Genomic_DNA"/>
</dbReference>
<feature type="transmembrane region" description="Helical" evidence="6">
    <location>
        <begin position="268"/>
        <end position="293"/>
    </location>
</feature>
<keyword evidence="3 6" id="KW-0812">Transmembrane</keyword>
<dbReference type="InterPro" id="IPR025857">
    <property type="entry name" value="MacB_PCD"/>
</dbReference>
<protein>
    <submittedName>
        <fullName evidence="9">Lipoprotein-releasing system transmembrane protein LolC</fullName>
    </submittedName>
</protein>
<reference evidence="9" key="1">
    <citation type="submission" date="2016-10" db="EMBL/GenBank/DDBJ databases">
        <title>Sequence of Gallionella enrichment culture.</title>
        <authorList>
            <person name="Poehlein A."/>
            <person name="Muehling M."/>
            <person name="Daniel R."/>
        </authorList>
    </citation>
    <scope>NUCLEOTIDE SEQUENCE</scope>
</reference>
<evidence type="ECO:0000313" key="9">
    <source>
        <dbReference type="EMBL" id="OIR01831.1"/>
    </source>
</evidence>
<accession>A0A1J5S0U4</accession>
<name>A0A1J5S0U4_9ZZZZ</name>
<feature type="domain" description="ABC3 transporter permease C-terminal" evidence="7">
    <location>
        <begin position="271"/>
        <end position="404"/>
    </location>
</feature>
<keyword evidence="5 6" id="KW-0472">Membrane</keyword>
<evidence type="ECO:0000256" key="3">
    <source>
        <dbReference type="ARBA" id="ARBA00022692"/>
    </source>
</evidence>
<evidence type="ECO:0000256" key="1">
    <source>
        <dbReference type="ARBA" id="ARBA00004651"/>
    </source>
</evidence>
<dbReference type="InterPro" id="IPR051447">
    <property type="entry name" value="Lipoprotein-release_system"/>
</dbReference>
<dbReference type="Pfam" id="PF12704">
    <property type="entry name" value="MacB_PCD"/>
    <property type="match status" value="1"/>
</dbReference>
<dbReference type="Pfam" id="PF02687">
    <property type="entry name" value="FtsX"/>
    <property type="match status" value="1"/>
</dbReference>
<dbReference type="PANTHER" id="PTHR30489">
    <property type="entry name" value="LIPOPROTEIN-RELEASING SYSTEM TRANSMEMBRANE PROTEIN LOLE"/>
    <property type="match status" value="1"/>
</dbReference>
<keyword evidence="9" id="KW-0449">Lipoprotein</keyword>
<evidence type="ECO:0000259" key="8">
    <source>
        <dbReference type="Pfam" id="PF12704"/>
    </source>
</evidence>
<keyword evidence="4 6" id="KW-1133">Transmembrane helix</keyword>
<comment type="caution">
    <text evidence="9">The sequence shown here is derived from an EMBL/GenBank/DDBJ whole genome shotgun (WGS) entry which is preliminary data.</text>
</comment>
<dbReference type="InterPro" id="IPR003838">
    <property type="entry name" value="ABC3_permease_C"/>
</dbReference>
<feature type="domain" description="MacB-like periplasmic core" evidence="8">
    <location>
        <begin position="23"/>
        <end position="237"/>
    </location>
</feature>
<evidence type="ECO:0000256" key="6">
    <source>
        <dbReference type="SAM" id="Phobius"/>
    </source>
</evidence>
<proteinExistence type="predicted"/>
<evidence type="ECO:0000259" key="7">
    <source>
        <dbReference type="Pfam" id="PF02687"/>
    </source>
</evidence>
<gene>
    <name evidence="9" type="primary">lolC_2</name>
    <name evidence="9" type="ORF">GALL_161330</name>
</gene>
<feature type="transmembrane region" description="Helical" evidence="6">
    <location>
        <begin position="377"/>
        <end position="399"/>
    </location>
</feature>
<sequence>MPWYLYLAIRQLFPSGRKFPFFTAISVLSVALGVALLVVVLGVMGGFGSQIRKMIVDTQGDVQVRSSSFIVHPHKVLAEIEKVPGVAAATPFAEGVVMIENHNKPAYPSIEGIDVNRIEKVIPLRKYIRAGSLDDLDDDSTILSYELADSIGAHLGSHIEVYTPLILEKLKRDEIILPRVLKVVGILEIGHQQLDSSVMICTLRTMQDLYGLGNAVHGINIRLDPGVDADAAAARLNSTFPADSGLQARSWYQINKDFLWVLQLEKNMMLFILLFVVLVAAFLTMSLLLVLVLKKTREIGLLAALGAERREVALCFCLQGVAVGVVGTVVGLGLGFTLLHFRNDAVELLTRFTGSQQVLERFYQFSQLPAHSDPRDIVIIVVSAMVLSTLAGLVPALIASRMKPVDALRSE</sequence>
<evidence type="ECO:0000256" key="4">
    <source>
        <dbReference type="ARBA" id="ARBA00022989"/>
    </source>
</evidence>
<dbReference type="AlphaFoldDB" id="A0A1J5S0U4"/>
<evidence type="ECO:0000256" key="5">
    <source>
        <dbReference type="ARBA" id="ARBA00023136"/>
    </source>
</evidence>
<dbReference type="PANTHER" id="PTHR30489:SF0">
    <property type="entry name" value="LIPOPROTEIN-RELEASING SYSTEM TRANSMEMBRANE PROTEIN LOLE"/>
    <property type="match status" value="1"/>
</dbReference>
<feature type="transmembrane region" description="Helical" evidence="6">
    <location>
        <begin position="21"/>
        <end position="47"/>
    </location>
</feature>
<comment type="subcellular location">
    <subcellularLocation>
        <location evidence="1">Cell membrane</location>
        <topology evidence="1">Multi-pass membrane protein</topology>
    </subcellularLocation>
</comment>
<dbReference type="GO" id="GO:0098797">
    <property type="term" value="C:plasma membrane protein complex"/>
    <property type="evidence" value="ECO:0007669"/>
    <property type="project" value="TreeGrafter"/>
</dbReference>
<evidence type="ECO:0000256" key="2">
    <source>
        <dbReference type="ARBA" id="ARBA00022475"/>
    </source>
</evidence>